<dbReference type="NCBIfam" id="TIGR03824">
    <property type="entry name" value="FlgM_jcvi"/>
    <property type="match status" value="1"/>
</dbReference>
<keyword evidence="10" id="KW-0969">Cilium</keyword>
<evidence type="ECO:0000256" key="6">
    <source>
        <dbReference type="ARBA" id="ARBA00023163"/>
    </source>
</evidence>
<dbReference type="SUPFAM" id="SSF101498">
    <property type="entry name" value="Anti-sigma factor FlgM"/>
    <property type="match status" value="1"/>
</dbReference>
<name>A0AAX1UMU5_CERSP</name>
<dbReference type="InterPro" id="IPR007412">
    <property type="entry name" value="FlgM"/>
</dbReference>
<evidence type="ECO:0000259" key="9">
    <source>
        <dbReference type="Pfam" id="PF04316"/>
    </source>
</evidence>
<evidence type="ECO:0000256" key="7">
    <source>
        <dbReference type="ARBA" id="ARBA00024739"/>
    </source>
</evidence>
<accession>A0AAX1UMU5</accession>
<evidence type="ECO:0000256" key="5">
    <source>
        <dbReference type="ARBA" id="ARBA00023015"/>
    </source>
</evidence>
<comment type="caution">
    <text evidence="10">The sequence shown here is derived from an EMBL/GenBank/DDBJ whole genome shotgun (WGS) entry which is preliminary data.</text>
</comment>
<dbReference type="GO" id="GO:0044781">
    <property type="term" value="P:bacterial-type flagellum organization"/>
    <property type="evidence" value="ECO:0007669"/>
    <property type="project" value="UniProtKB-KW"/>
</dbReference>
<keyword evidence="3" id="KW-0678">Repressor</keyword>
<dbReference type="AlphaFoldDB" id="A0AAX1UMU5"/>
<dbReference type="InterPro" id="IPR035890">
    <property type="entry name" value="Anti-sigma-28_factor_FlgM_sf"/>
</dbReference>
<evidence type="ECO:0000256" key="3">
    <source>
        <dbReference type="ARBA" id="ARBA00022491"/>
    </source>
</evidence>
<keyword evidence="10" id="KW-0966">Cell projection</keyword>
<keyword evidence="4" id="KW-1005">Bacterial flagellum biogenesis</keyword>
<comment type="similarity">
    <text evidence="1">Belongs to the FlgM family.</text>
</comment>
<evidence type="ECO:0000256" key="4">
    <source>
        <dbReference type="ARBA" id="ARBA00022795"/>
    </source>
</evidence>
<protein>
    <recommendedName>
        <fullName evidence="2">Negative regulator of flagellin synthesis</fullName>
    </recommendedName>
    <alternativeName>
        <fullName evidence="8">Anti-sigma-28 factor</fullName>
    </alternativeName>
</protein>
<dbReference type="EMBL" id="QWGP01000005">
    <property type="protein sequence ID" value="RHZ96346.1"/>
    <property type="molecule type" value="Genomic_DNA"/>
</dbReference>
<evidence type="ECO:0000256" key="1">
    <source>
        <dbReference type="ARBA" id="ARBA00005322"/>
    </source>
</evidence>
<evidence type="ECO:0000313" key="10">
    <source>
        <dbReference type="EMBL" id="RHZ96346.1"/>
    </source>
</evidence>
<evidence type="ECO:0000313" key="11">
    <source>
        <dbReference type="Proteomes" id="UP000266305"/>
    </source>
</evidence>
<organism evidence="10 11">
    <name type="scientific">Cereibacter sphaeroides</name>
    <name type="common">Rhodobacter sphaeroides</name>
    <dbReference type="NCBI Taxonomy" id="1063"/>
    <lineage>
        <taxon>Bacteria</taxon>
        <taxon>Pseudomonadati</taxon>
        <taxon>Pseudomonadota</taxon>
        <taxon>Alphaproteobacteria</taxon>
        <taxon>Rhodobacterales</taxon>
        <taxon>Paracoccaceae</taxon>
        <taxon>Cereibacter</taxon>
    </lineage>
</organism>
<sequence>MKEGHMVESVVPTPGPSRLERLKDTQTRVDRSLAGAATGSARASGETVELSAAALATPEELRSGPPVDLELVQKIKDAIAEGKYPVDLERITDALFADYLDLKL</sequence>
<comment type="function">
    <text evidence="7">Responsible for the coupling of flagellin expression to flagellar assembly by preventing expression of the flagellin genes when a component of the middle class of proteins is defective. It negatively regulates flagellar genes by inhibiting the activity of FliA by directly binding to FliA.</text>
</comment>
<gene>
    <name evidence="10" type="primary">flgM</name>
    <name evidence="10" type="ORF">D1114_06445</name>
</gene>
<reference evidence="10 11" key="1">
    <citation type="submission" date="2018-08" db="EMBL/GenBank/DDBJ databases">
        <title>Draft genome sequence of Rhodobacter sphaeroides FY.</title>
        <authorList>
            <person name="Rayyan A."/>
            <person name="Meyer T.E."/>
            <person name="Kyndt J.A."/>
        </authorList>
    </citation>
    <scope>NUCLEOTIDE SEQUENCE [LARGE SCALE GENOMIC DNA]</scope>
    <source>
        <strain evidence="10 11">FY</strain>
    </source>
</reference>
<evidence type="ECO:0000256" key="8">
    <source>
        <dbReference type="ARBA" id="ARBA00030117"/>
    </source>
</evidence>
<keyword evidence="5" id="KW-0805">Transcription regulation</keyword>
<evidence type="ECO:0000256" key="2">
    <source>
        <dbReference type="ARBA" id="ARBA00017823"/>
    </source>
</evidence>
<dbReference type="Proteomes" id="UP000266305">
    <property type="component" value="Unassembled WGS sequence"/>
</dbReference>
<keyword evidence="6" id="KW-0804">Transcription</keyword>
<dbReference type="Pfam" id="PF04316">
    <property type="entry name" value="FlgM"/>
    <property type="match status" value="1"/>
</dbReference>
<feature type="domain" description="Anti-sigma-28 factor FlgM C-terminal" evidence="9">
    <location>
        <begin position="47"/>
        <end position="95"/>
    </location>
</feature>
<dbReference type="InterPro" id="IPR031316">
    <property type="entry name" value="FlgM_C"/>
</dbReference>
<proteinExistence type="inferred from homology"/>
<keyword evidence="10" id="KW-0282">Flagellum</keyword>
<dbReference type="GO" id="GO:0045892">
    <property type="term" value="P:negative regulation of DNA-templated transcription"/>
    <property type="evidence" value="ECO:0007669"/>
    <property type="project" value="InterPro"/>
</dbReference>